<protein>
    <submittedName>
        <fullName evidence="8">Peptidase S41</fullName>
    </submittedName>
</protein>
<evidence type="ECO:0000256" key="5">
    <source>
        <dbReference type="RuleBase" id="RU004404"/>
    </source>
</evidence>
<dbReference type="SUPFAM" id="SSF50156">
    <property type="entry name" value="PDZ domain-like"/>
    <property type="match status" value="1"/>
</dbReference>
<evidence type="ECO:0000313" key="9">
    <source>
        <dbReference type="Proteomes" id="UP001320209"/>
    </source>
</evidence>
<feature type="region of interest" description="Disordered" evidence="6">
    <location>
        <begin position="455"/>
        <end position="484"/>
    </location>
</feature>
<dbReference type="Gene3D" id="3.90.226.10">
    <property type="entry name" value="2-enoyl-CoA Hydratase, Chain A, domain 1"/>
    <property type="match status" value="1"/>
</dbReference>
<feature type="domain" description="PDZ" evidence="7">
    <location>
        <begin position="137"/>
        <end position="207"/>
    </location>
</feature>
<dbReference type="Gene3D" id="3.30.750.44">
    <property type="match status" value="1"/>
</dbReference>
<keyword evidence="3 5" id="KW-0378">Hydrolase</keyword>
<dbReference type="EMBL" id="AP025225">
    <property type="protein sequence ID" value="BDB95985.1"/>
    <property type="molecule type" value="Genomic_DNA"/>
</dbReference>
<dbReference type="SMART" id="SM00245">
    <property type="entry name" value="TSPc"/>
    <property type="match status" value="1"/>
</dbReference>
<evidence type="ECO:0000256" key="1">
    <source>
        <dbReference type="ARBA" id="ARBA00009179"/>
    </source>
</evidence>
<gene>
    <name evidence="8" type="ORF">HYD_1180</name>
</gene>
<evidence type="ECO:0000313" key="8">
    <source>
        <dbReference type="EMBL" id="BDB95985.1"/>
    </source>
</evidence>
<dbReference type="PROSITE" id="PS50106">
    <property type="entry name" value="PDZ"/>
    <property type="match status" value="1"/>
</dbReference>
<sequence length="526" mass="56158">MNAALFLSVFLVSILCVSGDAISGGGCSDKKSVNKTNDGGIKDSGAKIDKDNGNREPGDKADNKKETTASDISKDEAIGLISAVSEFVKKEYVKEISYKDLCNTTINGMLSSLDPHSSYFTREEFEDMSHEVNGEFGGLGLEVGAKDGVIEVISPIDSSPAQEAGIMCRDLIVAIDGVPVQGMRFLDVVKKMRGKPGTVVTLLIKREGSPIITKKLTRAMILVKSVKYILHEGDIGYVRISTFDSKVTSLLKDAIVSIKKKAKNRLKGFVIDLRNNPGGLLDQAISACGLFFSDKAVVSTRGRDMREQIFSAPHGQDVIGNIPVVVLVNEGSASASEIMAGALQDNKAALVVGVNSFGKGSVQRVVPIGENGKLGGVRLTVALFYTPSGKVIQTNGIKPDIYISQDTVVSKESQDLKFREKDLHGVLRPENMSKDAADKIAGKFDAEYKKGRKEASEGFSVSPGIDGGRSSSGGQGDSSGADKSSDGVAAAIIKKEDYQLMRAVELVRGLWIFDKNKECSGMKKAS</sequence>
<dbReference type="SUPFAM" id="SSF52096">
    <property type="entry name" value="ClpP/crotonase"/>
    <property type="match status" value="1"/>
</dbReference>
<dbReference type="Pfam" id="PF22694">
    <property type="entry name" value="CtpB_N-like"/>
    <property type="match status" value="1"/>
</dbReference>
<evidence type="ECO:0000256" key="3">
    <source>
        <dbReference type="ARBA" id="ARBA00022801"/>
    </source>
</evidence>
<feature type="region of interest" description="Disordered" evidence="6">
    <location>
        <begin position="33"/>
        <end position="68"/>
    </location>
</feature>
<evidence type="ECO:0000256" key="6">
    <source>
        <dbReference type="SAM" id="MobiDB-lite"/>
    </source>
</evidence>
<evidence type="ECO:0000259" key="7">
    <source>
        <dbReference type="PROSITE" id="PS50106"/>
    </source>
</evidence>
<dbReference type="InterPro" id="IPR005151">
    <property type="entry name" value="Tail-specific_protease"/>
</dbReference>
<keyword evidence="9" id="KW-1185">Reference proteome</keyword>
<dbReference type="InterPro" id="IPR036034">
    <property type="entry name" value="PDZ_sf"/>
</dbReference>
<dbReference type="Pfam" id="PF03572">
    <property type="entry name" value="Peptidase_S41"/>
    <property type="match status" value="1"/>
</dbReference>
<dbReference type="InterPro" id="IPR004447">
    <property type="entry name" value="Peptidase_S41A"/>
</dbReference>
<dbReference type="Pfam" id="PF17820">
    <property type="entry name" value="PDZ_6"/>
    <property type="match status" value="1"/>
</dbReference>
<dbReference type="RefSeq" id="WP_236865280.1">
    <property type="nucleotide sequence ID" value="NZ_AP025225.1"/>
</dbReference>
<dbReference type="PANTHER" id="PTHR32060:SF30">
    <property type="entry name" value="CARBOXY-TERMINAL PROCESSING PROTEASE CTPA"/>
    <property type="match status" value="1"/>
</dbReference>
<feature type="compositionally biased region" description="Basic and acidic residues" evidence="6">
    <location>
        <begin position="40"/>
        <end position="68"/>
    </location>
</feature>
<evidence type="ECO:0000256" key="2">
    <source>
        <dbReference type="ARBA" id="ARBA00022670"/>
    </source>
</evidence>
<dbReference type="InterPro" id="IPR001478">
    <property type="entry name" value="PDZ"/>
</dbReference>
<comment type="similarity">
    <text evidence="1 5">Belongs to the peptidase S41A family.</text>
</comment>
<proteinExistence type="inferred from homology"/>
<dbReference type="InterPro" id="IPR055210">
    <property type="entry name" value="CtpA/B_N"/>
</dbReference>
<dbReference type="CDD" id="cd06782">
    <property type="entry name" value="cpPDZ_CPP-like"/>
    <property type="match status" value="1"/>
</dbReference>
<accession>A0ABN6L772</accession>
<feature type="compositionally biased region" description="Gly residues" evidence="6">
    <location>
        <begin position="465"/>
        <end position="477"/>
    </location>
</feature>
<keyword evidence="2 5" id="KW-0645">Protease</keyword>
<organism evidence="8 9">
    <name type="scientific">Candidatus Hydrogenosomobacter endosymbioticus</name>
    <dbReference type="NCBI Taxonomy" id="2558174"/>
    <lineage>
        <taxon>Bacteria</taxon>
        <taxon>Pseudomonadati</taxon>
        <taxon>Pseudomonadota</taxon>
        <taxon>Alphaproteobacteria</taxon>
        <taxon>Holosporales</taxon>
        <taxon>Holosporaceae</taxon>
        <taxon>Candidatus Hydrogenosomobacter</taxon>
    </lineage>
</organism>
<name>A0ABN6L772_9PROT</name>
<dbReference type="InterPro" id="IPR041489">
    <property type="entry name" value="PDZ_6"/>
</dbReference>
<dbReference type="Proteomes" id="UP001320209">
    <property type="component" value="Chromosome"/>
</dbReference>
<dbReference type="SMART" id="SM00228">
    <property type="entry name" value="PDZ"/>
    <property type="match status" value="1"/>
</dbReference>
<reference evidence="8" key="1">
    <citation type="submission" date="2021-10" db="EMBL/GenBank/DDBJ databases">
        <title>Genome Sequence of The Candidatus Hydrogeosomobacter endosymbioticus, an Intracellular Bacterial Symbiont of the Anaerobic Ciliate GW7.</title>
        <authorList>
            <person name="Shiohama Y."/>
            <person name="Shinzato N."/>
        </authorList>
    </citation>
    <scope>NUCLEOTIDE SEQUENCE [LARGE SCALE GENOMIC DNA]</scope>
    <source>
        <strain evidence="8">200920</strain>
    </source>
</reference>
<dbReference type="NCBIfam" id="TIGR00225">
    <property type="entry name" value="prc"/>
    <property type="match status" value="1"/>
</dbReference>
<dbReference type="InterPro" id="IPR029045">
    <property type="entry name" value="ClpP/crotonase-like_dom_sf"/>
</dbReference>
<keyword evidence="4 5" id="KW-0720">Serine protease</keyword>
<dbReference type="Gene3D" id="2.30.42.10">
    <property type="match status" value="1"/>
</dbReference>
<evidence type="ECO:0000256" key="4">
    <source>
        <dbReference type="ARBA" id="ARBA00022825"/>
    </source>
</evidence>
<dbReference type="CDD" id="cd07560">
    <property type="entry name" value="Peptidase_S41_CPP"/>
    <property type="match status" value="1"/>
</dbReference>
<dbReference type="PANTHER" id="PTHR32060">
    <property type="entry name" value="TAIL-SPECIFIC PROTEASE"/>
    <property type="match status" value="1"/>
</dbReference>